<dbReference type="AlphaFoldDB" id="A0A1B0FER6"/>
<evidence type="ECO:0000313" key="5">
    <source>
        <dbReference type="EnsemblMetazoa" id="GMOY002100-PA"/>
    </source>
</evidence>
<evidence type="ECO:0000313" key="6">
    <source>
        <dbReference type="Proteomes" id="UP000092444"/>
    </source>
</evidence>
<evidence type="ECO:0000256" key="2">
    <source>
        <dbReference type="PROSITE-ProRule" id="PRU00124"/>
    </source>
</evidence>
<feature type="compositionally biased region" description="Polar residues" evidence="3">
    <location>
        <begin position="532"/>
        <end position="551"/>
    </location>
</feature>
<feature type="disulfide bond" evidence="2">
    <location>
        <begin position="121"/>
        <end position="136"/>
    </location>
</feature>
<dbReference type="SUPFAM" id="SSF57424">
    <property type="entry name" value="LDL receptor-like module"/>
    <property type="match status" value="1"/>
</dbReference>
<dbReference type="Gene3D" id="4.10.400.10">
    <property type="entry name" value="Low-density Lipoprotein Receptor"/>
    <property type="match status" value="1"/>
</dbReference>
<dbReference type="STRING" id="37546.A0A1B0FER6"/>
<dbReference type="InterPro" id="IPR002172">
    <property type="entry name" value="LDrepeatLR_classA_rpt"/>
</dbReference>
<feature type="region of interest" description="Disordered" evidence="3">
    <location>
        <begin position="495"/>
        <end position="551"/>
    </location>
</feature>
<dbReference type="GO" id="GO:0008061">
    <property type="term" value="F:chitin binding"/>
    <property type="evidence" value="ECO:0007669"/>
    <property type="project" value="InterPro"/>
</dbReference>
<dbReference type="InterPro" id="IPR052740">
    <property type="entry name" value="CE4"/>
</dbReference>
<dbReference type="PhylomeDB" id="A0A1B0FER6"/>
<dbReference type="SMART" id="SM00192">
    <property type="entry name" value="LDLa"/>
    <property type="match status" value="1"/>
</dbReference>
<dbReference type="SUPFAM" id="SSF88713">
    <property type="entry name" value="Glycoside hydrolase/deacetylase"/>
    <property type="match status" value="1"/>
</dbReference>
<dbReference type="InterPro" id="IPR002557">
    <property type="entry name" value="Chitin-bd_dom"/>
</dbReference>
<dbReference type="GO" id="GO:0005975">
    <property type="term" value="P:carbohydrate metabolic process"/>
    <property type="evidence" value="ECO:0007669"/>
    <property type="project" value="InterPro"/>
</dbReference>
<dbReference type="EMBL" id="CCAG010014747">
    <property type="status" value="NOT_ANNOTATED_CDS"/>
    <property type="molecule type" value="Genomic_DNA"/>
</dbReference>
<feature type="compositionally biased region" description="Basic residues" evidence="3">
    <location>
        <begin position="518"/>
        <end position="529"/>
    </location>
</feature>
<reference evidence="5" key="1">
    <citation type="submission" date="2020-05" db="UniProtKB">
        <authorList>
            <consortium name="EnsemblMetazoa"/>
        </authorList>
    </citation>
    <scope>IDENTIFICATION</scope>
    <source>
        <strain evidence="5">Yale</strain>
    </source>
</reference>
<dbReference type="CDD" id="cd00112">
    <property type="entry name" value="LDLa"/>
    <property type="match status" value="1"/>
</dbReference>
<dbReference type="InterPro" id="IPR011330">
    <property type="entry name" value="Glyco_hydro/deAcase_b/a-brl"/>
</dbReference>
<sequence>MPSKIHVPYAIRNETQKSQVQCFESSHFYRDPNRPVHKIWTNVECSKYYLCLEGEVFHFKCSEGLNFDVIRQICDFKQNVENCHITAETPIPKPLLDKATCTELDHWGCADGTCLPNEYFCDGSLDCPDESDEGWCDVNNDPNAAGPCDLRYCRLPDCFCSKDGTHIPGFLDVRSVPQMILLTFDGPVNFENWELFSQTLFKGNRRNPNNCPIKATFFVPHSYTNYQYVQKLWNNGHEIAVQSVTQRSPEIWWSKNATIEDWFDEMVGQANILNRFASVRMEEIRGMRVPFLRVGWNRQFLMMKEFGFVYDSSMVAPFSNPPLWPYTLDYKMPHTCTGMQQNCPSRSYSGLWELVINQLEYGEYTCSMIDNCPVYLNGDDIYRMLTHNFKRHYLSNRAPFGLYFHALWFKKTEYLNAFLKFLDDLKKFPDVYFVTNQQAIQWMRHPIASNQLHQIESWNYQGQICQECFQLRESKDKDVLENNIVEINEDNKIKTTKEKDNKETAGENKNNAGEEKRLRKSTRATRFKAKVNNANTNGSGEKTGSTGASTKISCKGRNRRSLFKRTPFKTPLAQATTHSVESVFHKGSYLQIGDIVSLVDGENNVYYAQIRGLLVDSYSEKSAFLTWLIPTQESPEPRDGFDAATYLIGPDEELSRKLSCLEFVMHAPSNYYLDRTTPFPLPDDMEFDSKPGGYIWTTLPEVHRNKSTEIC</sequence>
<dbReference type="CDD" id="cd10974">
    <property type="entry name" value="CE4_CDA_like_1"/>
    <property type="match status" value="1"/>
</dbReference>
<organism evidence="5 6">
    <name type="scientific">Glossina morsitans morsitans</name>
    <name type="common">Savannah tsetse fly</name>
    <dbReference type="NCBI Taxonomy" id="37546"/>
    <lineage>
        <taxon>Eukaryota</taxon>
        <taxon>Metazoa</taxon>
        <taxon>Ecdysozoa</taxon>
        <taxon>Arthropoda</taxon>
        <taxon>Hexapoda</taxon>
        <taxon>Insecta</taxon>
        <taxon>Pterygota</taxon>
        <taxon>Neoptera</taxon>
        <taxon>Endopterygota</taxon>
        <taxon>Diptera</taxon>
        <taxon>Brachycera</taxon>
        <taxon>Muscomorpha</taxon>
        <taxon>Hippoboscoidea</taxon>
        <taxon>Glossinidae</taxon>
        <taxon>Glossina</taxon>
    </lineage>
</organism>
<feature type="compositionally biased region" description="Basic and acidic residues" evidence="3">
    <location>
        <begin position="495"/>
        <end position="517"/>
    </location>
</feature>
<dbReference type="PROSITE" id="PS01209">
    <property type="entry name" value="LDLRA_1"/>
    <property type="match status" value="1"/>
</dbReference>
<dbReference type="Pfam" id="PF00057">
    <property type="entry name" value="Ldl_recept_a"/>
    <property type="match status" value="1"/>
</dbReference>
<dbReference type="SMART" id="SM00494">
    <property type="entry name" value="ChtBD2"/>
    <property type="match status" value="1"/>
</dbReference>
<dbReference type="EnsemblMetazoa" id="GMOY002100-RA">
    <property type="protein sequence ID" value="GMOY002100-PA"/>
    <property type="gene ID" value="GMOY002100"/>
</dbReference>
<dbReference type="Gene3D" id="2.170.140.10">
    <property type="entry name" value="Chitin binding domain"/>
    <property type="match status" value="1"/>
</dbReference>
<evidence type="ECO:0000256" key="3">
    <source>
        <dbReference type="SAM" id="MobiDB-lite"/>
    </source>
</evidence>
<keyword evidence="6" id="KW-1185">Reference proteome</keyword>
<dbReference type="InterPro" id="IPR036508">
    <property type="entry name" value="Chitin-bd_dom_sf"/>
</dbReference>
<comment type="caution">
    <text evidence="2">Lacks conserved residue(s) required for the propagation of feature annotation.</text>
</comment>
<dbReference type="SUPFAM" id="SSF57625">
    <property type="entry name" value="Invertebrate chitin-binding proteins"/>
    <property type="match status" value="1"/>
</dbReference>
<dbReference type="GO" id="GO:0016787">
    <property type="term" value="F:hydrolase activity"/>
    <property type="evidence" value="ECO:0007669"/>
    <property type="project" value="UniProtKB-ARBA"/>
</dbReference>
<accession>A0A1B0FER6</accession>
<dbReference type="Proteomes" id="UP000092444">
    <property type="component" value="Unassembled WGS sequence"/>
</dbReference>
<dbReference type="PANTHER" id="PTHR45985">
    <property type="match status" value="1"/>
</dbReference>
<feature type="domain" description="Chitin-binding type-2" evidence="4">
    <location>
        <begin position="19"/>
        <end position="85"/>
    </location>
</feature>
<name>A0A1B0FER6_GLOMM</name>
<dbReference type="InterPro" id="IPR036055">
    <property type="entry name" value="LDL_receptor-like_sf"/>
</dbReference>
<dbReference type="Gene3D" id="3.20.20.370">
    <property type="entry name" value="Glycoside hydrolase/deacetylase"/>
    <property type="match status" value="1"/>
</dbReference>
<dbReference type="PANTHER" id="PTHR45985:SF5">
    <property type="entry name" value="CHITIN AND LDLR BINDING DEACETYLASE 3"/>
    <property type="match status" value="1"/>
</dbReference>
<proteinExistence type="predicted"/>
<evidence type="ECO:0000259" key="4">
    <source>
        <dbReference type="PROSITE" id="PS50940"/>
    </source>
</evidence>
<dbReference type="Pfam" id="PF01607">
    <property type="entry name" value="CBM_14"/>
    <property type="match status" value="1"/>
</dbReference>
<protein>
    <recommendedName>
        <fullName evidence="4">Chitin-binding type-2 domain-containing protein</fullName>
    </recommendedName>
</protein>
<keyword evidence="1 2" id="KW-1015">Disulfide bond</keyword>
<dbReference type="PROSITE" id="PS50940">
    <property type="entry name" value="CHIT_BIND_II"/>
    <property type="match status" value="1"/>
</dbReference>
<dbReference type="PROSITE" id="PS50068">
    <property type="entry name" value="LDLRA_2"/>
    <property type="match status" value="1"/>
</dbReference>
<evidence type="ECO:0000256" key="1">
    <source>
        <dbReference type="ARBA" id="ARBA00023157"/>
    </source>
</evidence>
<dbReference type="InterPro" id="IPR023415">
    <property type="entry name" value="LDLR_class-A_CS"/>
</dbReference>
<feature type="disulfide bond" evidence="2">
    <location>
        <begin position="109"/>
        <end position="127"/>
    </location>
</feature>
<dbReference type="GO" id="GO:0005576">
    <property type="term" value="C:extracellular region"/>
    <property type="evidence" value="ECO:0007669"/>
    <property type="project" value="InterPro"/>
</dbReference>